<dbReference type="SUPFAM" id="SSF56112">
    <property type="entry name" value="Protein kinase-like (PK-like)"/>
    <property type="match status" value="4"/>
</dbReference>
<protein>
    <recommendedName>
        <fullName evidence="1">non-specific serine/threonine protein kinase</fullName>
        <ecNumber evidence="1">2.7.11.1</ecNumber>
    </recommendedName>
</protein>
<keyword evidence="18" id="KW-1185">Reference proteome</keyword>
<feature type="domain" description="Apple" evidence="16">
    <location>
        <begin position="2846"/>
        <end position="2928"/>
    </location>
</feature>
<name>A0A5N6LUA0_9ASTR</name>
<evidence type="ECO:0000259" key="14">
    <source>
        <dbReference type="PROSITE" id="PS50011"/>
    </source>
</evidence>
<gene>
    <name evidence="17" type="ORF">E3N88_38262</name>
</gene>
<dbReference type="InterPro" id="IPR017441">
    <property type="entry name" value="Protein_kinase_ATP_BS"/>
</dbReference>
<evidence type="ECO:0000256" key="10">
    <source>
        <dbReference type="ARBA" id="ARBA00047899"/>
    </source>
</evidence>
<dbReference type="InterPro" id="IPR001245">
    <property type="entry name" value="Ser-Thr/Tyr_kinase_cat_dom"/>
</dbReference>
<dbReference type="OrthoDB" id="1291562at2759"/>
<evidence type="ECO:0000256" key="2">
    <source>
        <dbReference type="ARBA" id="ARBA00022527"/>
    </source>
</evidence>
<dbReference type="Pfam" id="PF07714">
    <property type="entry name" value="PK_Tyr_Ser-Thr"/>
    <property type="match status" value="4"/>
</dbReference>
<keyword evidence="4 13" id="KW-0732">Signal</keyword>
<feature type="domain" description="Bulb-type lectin" evidence="15">
    <location>
        <begin position="1634"/>
        <end position="1760"/>
    </location>
</feature>
<evidence type="ECO:0000256" key="5">
    <source>
        <dbReference type="ARBA" id="ARBA00022741"/>
    </source>
</evidence>
<dbReference type="CDD" id="cd14066">
    <property type="entry name" value="STKc_IRAK"/>
    <property type="match status" value="3"/>
</dbReference>
<dbReference type="Gene3D" id="3.30.200.20">
    <property type="entry name" value="Phosphorylase Kinase, domain 1"/>
    <property type="match status" value="4"/>
</dbReference>
<keyword evidence="2" id="KW-0723">Serine/threonine-protein kinase</keyword>
<dbReference type="InterPro" id="IPR008271">
    <property type="entry name" value="Ser/Thr_kinase_AS"/>
</dbReference>
<feature type="domain" description="Protein kinase" evidence="14">
    <location>
        <begin position="1215"/>
        <end position="1500"/>
    </location>
</feature>
<feature type="signal peptide" evidence="13">
    <location>
        <begin position="1"/>
        <end position="30"/>
    </location>
</feature>
<evidence type="ECO:0000256" key="3">
    <source>
        <dbReference type="ARBA" id="ARBA00022679"/>
    </source>
</evidence>
<comment type="catalytic activity">
    <reaction evidence="11">
        <text>L-seryl-[protein] + ATP = O-phospho-L-seryl-[protein] + ADP + H(+)</text>
        <dbReference type="Rhea" id="RHEA:17989"/>
        <dbReference type="Rhea" id="RHEA-COMP:9863"/>
        <dbReference type="Rhea" id="RHEA-COMP:11604"/>
        <dbReference type="ChEBI" id="CHEBI:15378"/>
        <dbReference type="ChEBI" id="CHEBI:29999"/>
        <dbReference type="ChEBI" id="CHEBI:30616"/>
        <dbReference type="ChEBI" id="CHEBI:83421"/>
        <dbReference type="ChEBI" id="CHEBI:456216"/>
        <dbReference type="EC" id="2.7.11.1"/>
    </reaction>
</comment>
<feature type="domain" description="Apple" evidence="16">
    <location>
        <begin position="1954"/>
        <end position="2036"/>
    </location>
</feature>
<keyword evidence="6" id="KW-0418">Kinase</keyword>
<dbReference type="GO" id="GO:0048544">
    <property type="term" value="P:recognition of pollen"/>
    <property type="evidence" value="ECO:0007669"/>
    <property type="project" value="InterPro"/>
</dbReference>
<evidence type="ECO:0000256" key="12">
    <source>
        <dbReference type="PROSITE-ProRule" id="PRU10141"/>
    </source>
</evidence>
<evidence type="ECO:0000256" key="8">
    <source>
        <dbReference type="ARBA" id="ARBA00023157"/>
    </source>
</evidence>
<keyword evidence="5 12" id="KW-0547">Nucleotide-binding</keyword>
<dbReference type="GO" id="GO:0005524">
    <property type="term" value="F:ATP binding"/>
    <property type="evidence" value="ECO:0007669"/>
    <property type="project" value="UniProtKB-UniRule"/>
</dbReference>
<feature type="domain" description="Bulb-type lectin" evidence="15">
    <location>
        <begin position="2526"/>
        <end position="2652"/>
    </location>
</feature>
<dbReference type="PROSITE" id="PS00108">
    <property type="entry name" value="PROTEIN_KINASE_ST"/>
    <property type="match status" value="3"/>
</dbReference>
<evidence type="ECO:0000256" key="9">
    <source>
        <dbReference type="ARBA" id="ARBA00023180"/>
    </source>
</evidence>
<dbReference type="SMART" id="SM00220">
    <property type="entry name" value="S_TKc"/>
    <property type="match status" value="3"/>
</dbReference>
<comment type="catalytic activity">
    <reaction evidence="10">
        <text>L-threonyl-[protein] + ATP = O-phospho-L-threonyl-[protein] + ADP + H(+)</text>
        <dbReference type="Rhea" id="RHEA:46608"/>
        <dbReference type="Rhea" id="RHEA-COMP:11060"/>
        <dbReference type="Rhea" id="RHEA-COMP:11605"/>
        <dbReference type="ChEBI" id="CHEBI:15378"/>
        <dbReference type="ChEBI" id="CHEBI:30013"/>
        <dbReference type="ChEBI" id="CHEBI:30616"/>
        <dbReference type="ChEBI" id="CHEBI:61977"/>
        <dbReference type="ChEBI" id="CHEBI:456216"/>
        <dbReference type="EC" id="2.7.11.1"/>
    </reaction>
</comment>
<dbReference type="FunFam" id="2.90.10.30:FF:000003">
    <property type="entry name" value="Os04g0303100 protein"/>
    <property type="match status" value="4"/>
</dbReference>
<dbReference type="EC" id="2.7.11.1" evidence="1"/>
<dbReference type="CDD" id="cd00054">
    <property type="entry name" value="EGF_CA"/>
    <property type="match status" value="1"/>
</dbReference>
<evidence type="ECO:0000313" key="17">
    <source>
        <dbReference type="EMBL" id="KAD2804885.1"/>
    </source>
</evidence>
<dbReference type="InterPro" id="IPR003609">
    <property type="entry name" value="Pan_app"/>
</dbReference>
<evidence type="ECO:0000259" key="15">
    <source>
        <dbReference type="PROSITE" id="PS50927"/>
    </source>
</evidence>
<evidence type="ECO:0000256" key="1">
    <source>
        <dbReference type="ARBA" id="ARBA00012513"/>
    </source>
</evidence>
<proteinExistence type="predicted"/>
<dbReference type="SMART" id="SM00473">
    <property type="entry name" value="PAN_AP"/>
    <property type="match status" value="4"/>
</dbReference>
<dbReference type="SUPFAM" id="SSF51110">
    <property type="entry name" value="alpha-D-mannose-specific plant lectins"/>
    <property type="match status" value="4"/>
</dbReference>
<dbReference type="Gene3D" id="1.10.510.10">
    <property type="entry name" value="Transferase(Phosphotransferase) domain 1"/>
    <property type="match status" value="3"/>
</dbReference>
<dbReference type="Pfam" id="PF08276">
    <property type="entry name" value="PAN_2"/>
    <property type="match status" value="4"/>
</dbReference>
<feature type="domain" description="Apple" evidence="16">
    <location>
        <begin position="355"/>
        <end position="437"/>
    </location>
</feature>
<feature type="domain" description="Bulb-type lectin" evidence="15">
    <location>
        <begin position="713"/>
        <end position="839"/>
    </location>
</feature>
<dbReference type="InterPro" id="IPR000858">
    <property type="entry name" value="S_locus_glycoprot_dom"/>
</dbReference>
<dbReference type="PROSITE" id="PS00107">
    <property type="entry name" value="PROTEIN_KINASE_ATP"/>
    <property type="match status" value="1"/>
</dbReference>
<dbReference type="InterPro" id="IPR001480">
    <property type="entry name" value="Bulb-type_lectin_dom"/>
</dbReference>
<reference evidence="17 18" key="1">
    <citation type="submission" date="2019-05" db="EMBL/GenBank/DDBJ databases">
        <title>Mikania micrantha, genome provides insights into the molecular mechanism of rapid growth.</title>
        <authorList>
            <person name="Liu B."/>
        </authorList>
    </citation>
    <scope>NUCLEOTIDE SEQUENCE [LARGE SCALE GENOMIC DNA]</scope>
    <source>
        <strain evidence="17">NLD-2019</strain>
        <tissue evidence="17">Leaf</tissue>
    </source>
</reference>
<dbReference type="PROSITE" id="PS50948">
    <property type="entry name" value="PAN"/>
    <property type="match status" value="4"/>
</dbReference>
<evidence type="ECO:0000313" key="18">
    <source>
        <dbReference type="Proteomes" id="UP000326396"/>
    </source>
</evidence>
<comment type="caution">
    <text evidence="17">The sequence shown here is derived from an EMBL/GenBank/DDBJ whole genome shotgun (WGS) entry which is preliminary data.</text>
</comment>
<dbReference type="Gene3D" id="3.50.4.10">
    <property type="entry name" value="Hepatocyte Growth Factor"/>
    <property type="match status" value="4"/>
</dbReference>
<dbReference type="FunFam" id="2.90.10.10:FF:000029">
    <property type="entry name" value="G-type lectin S-receptor-like serine/threonine-protein kinase"/>
    <property type="match status" value="1"/>
</dbReference>
<organism evidence="17 18">
    <name type="scientific">Mikania micrantha</name>
    <name type="common">bitter vine</name>
    <dbReference type="NCBI Taxonomy" id="192012"/>
    <lineage>
        <taxon>Eukaryota</taxon>
        <taxon>Viridiplantae</taxon>
        <taxon>Streptophyta</taxon>
        <taxon>Embryophyta</taxon>
        <taxon>Tracheophyta</taxon>
        <taxon>Spermatophyta</taxon>
        <taxon>Magnoliopsida</taxon>
        <taxon>eudicotyledons</taxon>
        <taxon>Gunneridae</taxon>
        <taxon>Pentapetalae</taxon>
        <taxon>asterids</taxon>
        <taxon>campanulids</taxon>
        <taxon>Asterales</taxon>
        <taxon>Asteraceae</taxon>
        <taxon>Asteroideae</taxon>
        <taxon>Heliantheae alliance</taxon>
        <taxon>Eupatorieae</taxon>
        <taxon>Mikania</taxon>
    </lineage>
</organism>
<feature type="binding site" evidence="12">
    <location>
        <position position="3075"/>
    </location>
    <ligand>
        <name>ATP</name>
        <dbReference type="ChEBI" id="CHEBI:30616"/>
    </ligand>
</feature>
<dbReference type="FunFam" id="3.30.200.20:FF:000195">
    <property type="entry name" value="G-type lectin S-receptor-like serine/threonine-protein kinase"/>
    <property type="match status" value="4"/>
</dbReference>
<dbReference type="FunFam" id="1.10.510.10:FF:000060">
    <property type="entry name" value="G-type lectin S-receptor-like serine/threonine-protein kinase"/>
    <property type="match status" value="3"/>
</dbReference>
<dbReference type="CDD" id="cd00028">
    <property type="entry name" value="B_lectin"/>
    <property type="match status" value="4"/>
</dbReference>
<evidence type="ECO:0000256" key="6">
    <source>
        <dbReference type="ARBA" id="ARBA00022777"/>
    </source>
</evidence>
<keyword evidence="7 12" id="KW-0067">ATP-binding</keyword>
<dbReference type="PROSITE" id="PS50011">
    <property type="entry name" value="PROTEIN_KINASE_DOM"/>
    <property type="match status" value="4"/>
</dbReference>
<evidence type="ECO:0000259" key="16">
    <source>
        <dbReference type="PROSITE" id="PS50948"/>
    </source>
</evidence>
<feature type="domain" description="Protein kinase" evidence="14">
    <location>
        <begin position="529"/>
        <end position="894"/>
    </location>
</feature>
<dbReference type="InterPro" id="IPR000719">
    <property type="entry name" value="Prot_kinase_dom"/>
</dbReference>
<accession>A0A5N6LUA0</accession>
<feature type="domain" description="Protein kinase" evidence="14">
    <location>
        <begin position="2127"/>
        <end position="2412"/>
    </location>
</feature>
<keyword evidence="9" id="KW-0325">Glycoprotein</keyword>
<dbReference type="InterPro" id="IPR011009">
    <property type="entry name" value="Kinase-like_dom_sf"/>
</dbReference>
<dbReference type="PANTHER" id="PTHR32444:SF232">
    <property type="entry name" value="S-LOCUS GLYCOPROTEIN"/>
    <property type="match status" value="1"/>
</dbReference>
<dbReference type="CDD" id="cd01098">
    <property type="entry name" value="PAN_AP_plant"/>
    <property type="match status" value="4"/>
</dbReference>
<dbReference type="SMART" id="SM00108">
    <property type="entry name" value="B_lectin"/>
    <property type="match status" value="4"/>
</dbReference>
<dbReference type="Pfam" id="PF01453">
    <property type="entry name" value="B_lectin"/>
    <property type="match status" value="4"/>
</dbReference>
<dbReference type="InterPro" id="IPR036426">
    <property type="entry name" value="Bulb-type_lectin_dom_sf"/>
</dbReference>
<dbReference type="PANTHER" id="PTHR32444">
    <property type="entry name" value="BULB-TYPE LECTIN DOMAIN-CONTAINING PROTEIN"/>
    <property type="match status" value="1"/>
</dbReference>
<dbReference type="Pfam" id="PF00954">
    <property type="entry name" value="S_locus_glycop"/>
    <property type="match status" value="4"/>
</dbReference>
<evidence type="ECO:0000256" key="13">
    <source>
        <dbReference type="SAM" id="SignalP"/>
    </source>
</evidence>
<feature type="domain" description="Apple" evidence="16">
    <location>
        <begin position="1033"/>
        <end position="1115"/>
    </location>
</feature>
<feature type="domain" description="Bulb-type lectin" evidence="15">
    <location>
        <begin position="35"/>
        <end position="161"/>
    </location>
</feature>
<dbReference type="PROSITE" id="PS50927">
    <property type="entry name" value="BULB_LECTIN"/>
    <property type="match status" value="4"/>
</dbReference>
<evidence type="ECO:0000256" key="4">
    <source>
        <dbReference type="ARBA" id="ARBA00022729"/>
    </source>
</evidence>
<dbReference type="GO" id="GO:0004674">
    <property type="term" value="F:protein serine/threonine kinase activity"/>
    <property type="evidence" value="ECO:0007669"/>
    <property type="project" value="UniProtKB-KW"/>
</dbReference>
<keyword evidence="3" id="KW-0808">Transferase</keyword>
<sequence length="3356" mass="380008">MKKKIISLDHQWRIIPYLYLSLSLSSLLLSDCVTVDTIYANQSIKDGNTIVSAEKMFELGFFSPGKSKNRYLGIWYKKISTLTAVWVANRETPITNRSGMFKVSSNGNLVIISGGNNMVWSSNSTVSRQSNNTAVVLLQLLDSGNLVAWERDENSTSKNLIWQSFDHPGDTFMPGMKFGKDLVTGIEWSMTSWKSPEDPSKGMYSNILDTNGYPQIFGLQGQVVISRLGPWNGLGFSGSPIDAANPIYSSWFVVSEKEIYYTNELKSSVIQRQVLTWDGRTRIMNWVERIKDWIVYGDLKVDNCDLFAVCGPYGSCIINKHPPCSCMPGFEPKNPKQWDASDWSSGCKPKKPLNCGDANEDGFLKTSGVKLPDTRRSLYNVSMTLRECEMACRMKCDCTAYANLDIRNGGSGCLLWFDELLDIRDYDEDQNIYIRMAASELAGLSMEGKRSNYNKWKEVVTRVLSFSSVSLLLCAVAYSCRKRKKRLQMKDQGDMEYALDKKNSSVQTQLLGDIPCISLYKVAKATNNFSDSNKIGEGGFGPVYKGVLDDGQEVAMKRLSETSQQGIEEFKNELISISKLQHRNLVKLLGYCIHGNEMILIYEYMANKSLDSIIFGFEPKNPKEWDASGWSSGCKPKKPLKCGHAKKIIALENVTWLAKQTAIVRLMRVEFTRLRPTKMKNKIVSLDHQWRIIPYLYLSLSLSSLLLSDCVAVDTIYANQSIKDGNTIVSTKKMFELGFFSPGKSKNRYLGIWYKKISTLTAVWVANRETPITDRSGMFKVSSYGNLEILSGGNTMVWSSNSTVSRRSNNPVVVLLQLLDTGNLVLWERYKNSIKKKLIWQSFDHIGDTYLPGMKFGKDLVTGIEWSMTSWKSPDDPSKGMYSNILDTNGYPQIFGWQGKDVISRLGLWNGLGFSGYPTDAANPIYSSEFVVGEKEIYYTYELKRSVIQRRVLMWDGRTRIMNWVERIKDWIVYGDLKVDNCDHFAICGPYGSCIINNYPPCACMPGFEPKNPKEWDASDWSSGCKPKKPLNCGDANEDGFLKTSGIKLPDTRKSLYNVSMTLRECEMACRMNCNCTAYANLDIRNGGSGCLLWFDELLDIRDHDEDHNIYIRMASSELAGLSTESQRSNFNKWKEVIIGVLSFSSFSLLLCAVAYFCRKRTKRLQMKDQGNWTYTFLGEMEYALDKKNKNAQTQLLGDIPCISLYKVAKATNNFSDSNKIGEGGFGPVYKGVLDDGQEVAMKRLSKTSQQGIEEFKNELISISKLQHRNLVKLLGYCIHGNEMILIYEYMANKSLDSIIFDETRSSMLDWPQRFAIIQGMARGILYLHQDSRIQIIHRDLKAGNILLDGDMNPKISDFGLARKFVGHDIIGMTKKVVGTYGYISPEYAVHGRFSIKSDVFSFGVLVLEIVSGKKNREFSHEDHSDNLLGHAWRLYKQGRSIELMCESLHASCVVSEVIRSIHAALLCVQHHAKDRPAMLSVLLMLVSNSALPPPKQPAFFTEEESTSKIDSSFDECTITQVYPRSVQIWISGVSDIRKFRMIRISEILKKIKNFKKYISDIRISEISKKLSEIFQKCYPNPNFQIFRARIFGYFVSTKMKNKIVSLHHQWRIIPYLYLSLSLSSLLPTDCVAIDIIYANQSIKDGNTIVSMEKMFELGFFSPGKSKNRYLGIWYKKISILTVVWVANRETPITDRSGMFKVSSYGNLEILSGGNTMVWSSNSTVSRRSINPVVVLLQLLDTGNLVLWERDKNSTKKKLIWQSFDHIGDTYLPGMKFGKDLVTGIEWSMTSWKSPDDPSKGMYSNILDTNGYPQIFGWQGKDMISRLGLWNGLGFSGSPTDAANPIYSSEFVVSEKEIYYTYELKGSVIQRRVLMWDGRTRFMNWVERIKDWIVYGDLQVDNCDLYSVCGPYGSCIINNYPPCACMPGFEPKNPKAWDGSDWSSGCKPKKPLNCGDANEDGFLKTSGIKLPDTRRSLYNVSMTLRECEMACRMNCNCTAYANLDIRNGGSGCLLWFDELLDIRDHDEDHNIYIRMAASALAGLSMESQQSDFNKWKVITGVISFSSFSLLLCAVAYFCRKRKKSLQMKDQGEMEYALDKKNKGAQTQLLGDIPCISLYKVAKATNNFSDSNKIGEGGFGPVYKGVLDDGQEVAMKRLSETSQQGIEEFKNELISISKLQHRNLVKLLGYCIHGNEMILIYEYMANKSLDSIIFDETRSSMLDWPQRFAIIQGMARGILYLHQDSRIQIIHRDLKAGNILLDGDMNPKISDFGLARKFVGHDIIGKTKKVVGTYGYISPEYAVHGRFSIKSDVFSFGVLVLEIVSGKKNREFSHQDHSDNLLGHAWRLYKQGRSIELMCESLHASCVVSEVIRSIHVALLCVQHHAKDRPTMISVLLMLVSDSALPPPKQPAFFTEEESTSKIDTSFDERTITQMYPLINWFDIKPAPEEHWMLMPYTGLVVAQRFGVIVHLITQQGCVTFFPLWLAPSTIPQHNVIVSMDHQWRFIPYLYFSLSLSSLLLSGCAAHDTIYADESIKDGNTIVSSGKMFELGFFSPGNSKNRYLGIWYKKISTVTVVWVANRETPITDRSGVFKVSSYGNMVVLGGGNRTVWSSKTKVSRQSNNPAVVVLQLLDSGNLVLWERDENRTSKNQIWQSFDHPGDTFLPGMKFGKDLVTGIERYMTSWKSPDDPSTGKYSNRLDTNGYPQIFGWQSKVVISRLGPWNGLGFSGFPIDATNPIYTNRFVVSEKEISHIYELKSPVIQRLVLTWDGRTRILHWVERIKDWIVYGDLKVDNCDHFAACGPYGSCIINKHPPCACMPGFEPKNPKQWDASDWSSGCKPKKPVNCRDLNEDGFLKTSGVRLPDTRRSLYNVSMTLRECEMACRMKCNCTAYANLDIRNGGSGCLLWFDELLDIREYDEDHNIYIRMAASELAGLSIEGQQSDFYKWKEVVTRVLLFSSISLLLCAVAYSCRKRKKRLQMKDQGNTNGPFFAFKIKPVHAMYSNWTYIYLGNMEYALDKKNTSVQTQLLGDIPCISLYKVAKATNNFSDFNKIGEGGFGHVYKGVLEDGQEVAVKRLSNTSRQGIEEFKNELVSISKLQHRNLVKLLGYCINGNEMILIYEYMANKSLDSIIFDERSSTLDWPQRFAIIQGMARGILYLHQDSRLQIIHRDLKPGNILLDSDMNPKISDFGLARKFVGHDTICKTKKVAGTYGYISPEYAVHGRFSIKSDVFSFGVLVLEIVSARKNREFSHEDHSDNLLGHAWRLYKQGRSIELMCASLHASCVVSEVIRSIHVALLCVQHHAKDRPTMLSVLLMLVSNSALPPPKQPAFFTEEESTSKIDSSCDECTITDVYPR</sequence>
<dbReference type="Gene3D" id="2.90.10.10">
    <property type="entry name" value="Bulb-type lectin domain"/>
    <property type="match status" value="4"/>
</dbReference>
<feature type="chain" id="PRO_5024425475" description="non-specific serine/threonine protein kinase" evidence="13">
    <location>
        <begin position="31"/>
        <end position="3356"/>
    </location>
</feature>
<evidence type="ECO:0000256" key="7">
    <source>
        <dbReference type="ARBA" id="ARBA00022840"/>
    </source>
</evidence>
<feature type="domain" description="Protein kinase" evidence="14">
    <location>
        <begin position="3047"/>
        <end position="3331"/>
    </location>
</feature>
<evidence type="ECO:0000256" key="11">
    <source>
        <dbReference type="ARBA" id="ARBA00048679"/>
    </source>
</evidence>
<keyword evidence="8" id="KW-1015">Disulfide bond</keyword>
<dbReference type="FunFam" id="2.90.10.10:FF:000004">
    <property type="entry name" value="G-type lectin S-receptor-like serine/threonine-protein kinase"/>
    <property type="match status" value="3"/>
</dbReference>
<dbReference type="Proteomes" id="UP000326396">
    <property type="component" value="Linkage Group LG8"/>
</dbReference>
<dbReference type="EMBL" id="SZYD01000018">
    <property type="protein sequence ID" value="KAD2804885.1"/>
    <property type="molecule type" value="Genomic_DNA"/>
</dbReference>